<dbReference type="AlphaFoldDB" id="A0A0S4UR26"/>
<gene>
    <name evidence="1" type="ORF">RUN1744_v1_690079</name>
    <name evidence="2" type="ORF">TF3108_v1_1250079</name>
</gene>
<evidence type="ECO:0000313" key="2">
    <source>
        <dbReference type="EMBL" id="CUV42475.1"/>
    </source>
</evidence>
<dbReference type="EMBL" id="LN899826">
    <property type="protein sequence ID" value="CUV42475.1"/>
    <property type="molecule type" value="Genomic_DNA"/>
</dbReference>
<reference evidence="1" key="1">
    <citation type="submission" date="2015-10" db="EMBL/GenBank/DDBJ databases">
        <authorList>
            <person name="Gilbert D.G."/>
        </authorList>
    </citation>
    <scope>NUCLEOTIDE SEQUENCE</scope>
    <source>
        <strain evidence="1">Phyl III-seqv23</strain>
    </source>
</reference>
<proteinExistence type="predicted"/>
<organism evidence="1">
    <name type="scientific">Ralstonia solanacearum</name>
    <name type="common">Pseudomonas solanacearum</name>
    <dbReference type="NCBI Taxonomy" id="305"/>
    <lineage>
        <taxon>Bacteria</taxon>
        <taxon>Pseudomonadati</taxon>
        <taxon>Pseudomonadota</taxon>
        <taxon>Betaproteobacteria</taxon>
        <taxon>Burkholderiales</taxon>
        <taxon>Burkholderiaceae</taxon>
        <taxon>Ralstonia</taxon>
        <taxon>Ralstonia solanacearum species complex</taxon>
    </lineage>
</organism>
<accession>A0A0S4UR26</accession>
<dbReference type="EMBL" id="LN899823">
    <property type="protein sequence ID" value="CUV24703.1"/>
    <property type="molecule type" value="Genomic_DNA"/>
</dbReference>
<evidence type="ECO:0000313" key="1">
    <source>
        <dbReference type="EMBL" id="CUV24703.1"/>
    </source>
</evidence>
<protein>
    <submittedName>
        <fullName evidence="1">Uncharacterized protein</fullName>
    </submittedName>
</protein>
<sequence>MPIKVRDLTLPEAIATSNGSSVMTRTTEYRGYQIHMELVGASKDMFDLWFCIEGPIQPPRHRGNRQAYQSPRWSLLTTLGAFDWRVGRAGSDRRHPRC</sequence>
<name>A0A0S4UR26_RALSL</name>